<reference evidence="1 2" key="1">
    <citation type="submission" date="2019-09" db="EMBL/GenBank/DDBJ databases">
        <authorList>
            <person name="Depoorter E."/>
        </authorList>
    </citation>
    <scope>NUCLEOTIDE SEQUENCE [LARGE SCALE GENOMIC DNA]</scope>
    <source>
        <strain evidence="1">LMG 30113</strain>
    </source>
</reference>
<evidence type="ECO:0000313" key="2">
    <source>
        <dbReference type="Proteomes" id="UP000494330"/>
    </source>
</evidence>
<keyword evidence="2" id="KW-1185">Reference proteome</keyword>
<dbReference type="EMBL" id="CABVQD010000044">
    <property type="protein sequence ID" value="VWC42536.1"/>
    <property type="molecule type" value="Genomic_DNA"/>
</dbReference>
<name>A0A6J5F4Z3_9BURK</name>
<dbReference type="Proteomes" id="UP000494330">
    <property type="component" value="Unassembled WGS sequence"/>
</dbReference>
<protein>
    <submittedName>
        <fullName evidence="1">Uncharacterized protein</fullName>
    </submittedName>
</protein>
<sequence length="333" mass="36437">MIALTVRSREERLAIPRSIQKAIAPVLSAKLSYLQEACAFAFGVSKDASLVAAIDAGKTFGREDFSLLRFVERYTALSGDRFGAEACALAIDDITLQIEIDRYSEVRQRHDRYLDLAYGIRVRVDGLSADARAETPIFALPDAFGGAAGGIGIRVASNHDHKFAGEYPISAKRNAELLTAKLVEGKWAGAAYIDLPYDGADDARAIGSVKAALARAIVPVIDPWVRCSIFRPDGYSDRVWRVHLSLGSTARAALGGSTLVFDLPQHQQRFFRPDTGFLFDLNPEIGVHKGRFMDSQWLANMQSNGVSEAENEVPIGELRAMLIRNVNIALGRK</sequence>
<gene>
    <name evidence="1" type="ORF">BPA30113_07031</name>
</gene>
<dbReference type="RefSeq" id="WP_152603407.1">
    <property type="nucleotide sequence ID" value="NZ_CABVQD010000044.1"/>
</dbReference>
<dbReference type="AlphaFoldDB" id="A0A6J5F4Z3"/>
<evidence type="ECO:0000313" key="1">
    <source>
        <dbReference type="EMBL" id="VWC42536.1"/>
    </source>
</evidence>
<proteinExistence type="predicted"/>
<organism evidence="1 2">
    <name type="scientific">Burkholderia paludis</name>
    <dbReference type="NCBI Taxonomy" id="1506587"/>
    <lineage>
        <taxon>Bacteria</taxon>
        <taxon>Pseudomonadati</taxon>
        <taxon>Pseudomonadota</taxon>
        <taxon>Betaproteobacteria</taxon>
        <taxon>Burkholderiales</taxon>
        <taxon>Burkholderiaceae</taxon>
        <taxon>Burkholderia</taxon>
        <taxon>Burkholderia cepacia complex</taxon>
    </lineage>
</organism>
<accession>A0A6J5F4Z3</accession>